<dbReference type="AlphaFoldDB" id="A0A388JWJ1"/>
<proteinExistence type="predicted"/>
<dbReference type="EMBL" id="BFEA01000026">
    <property type="protein sequence ID" value="GBG62150.1"/>
    <property type="molecule type" value="Genomic_DNA"/>
</dbReference>
<gene>
    <name evidence="2" type="ORF">CBR_g29349</name>
</gene>
<comment type="caution">
    <text evidence="2">The sequence shown here is derived from an EMBL/GenBank/DDBJ whole genome shotgun (WGS) entry which is preliminary data.</text>
</comment>
<feature type="compositionally biased region" description="Basic residues" evidence="1">
    <location>
        <begin position="1"/>
        <end position="15"/>
    </location>
</feature>
<organism evidence="2 3">
    <name type="scientific">Chara braunii</name>
    <name type="common">Braun's stonewort</name>
    <dbReference type="NCBI Taxonomy" id="69332"/>
    <lineage>
        <taxon>Eukaryota</taxon>
        <taxon>Viridiplantae</taxon>
        <taxon>Streptophyta</taxon>
        <taxon>Charophyceae</taxon>
        <taxon>Charales</taxon>
        <taxon>Characeae</taxon>
        <taxon>Chara</taxon>
    </lineage>
</organism>
<name>A0A388JWJ1_CHABU</name>
<evidence type="ECO:0000256" key="1">
    <source>
        <dbReference type="SAM" id="MobiDB-lite"/>
    </source>
</evidence>
<evidence type="ECO:0000313" key="3">
    <source>
        <dbReference type="Proteomes" id="UP000265515"/>
    </source>
</evidence>
<feature type="region of interest" description="Disordered" evidence="1">
    <location>
        <begin position="1"/>
        <end position="29"/>
    </location>
</feature>
<accession>A0A388JWJ1</accession>
<sequence length="306" mass="32512">MKRGQRGTRIMRGRGWRQSSDDEEVQQKGSAPAVTKCSWYASSVHSSKKKKLLLCSVILTALQVCVSACRGTSSLNCGDENPKSSMECAVGIPGAKQKDCPEGLRCILTTAGNLEDDQPHKGICQKDLQPNSFCEKHDYCWAIGAKDIPAGDNCNSCSCVQGGSLLCSTKQCVDSSSDGGSDSDSDNDGPTGGASTDTAGCSDQATKCNHNPCANKSCIRMPSAVCKPNYCNGCGCDFYVEGKKVSCDSDKSDKSSSREKNVGYVFWTAGAVGRLHALGSWLENLSLRVIFIMLSLFGASLASTQM</sequence>
<dbReference type="Gramene" id="GBG62150">
    <property type="protein sequence ID" value="GBG62150"/>
    <property type="gene ID" value="CBR_g29349"/>
</dbReference>
<protein>
    <submittedName>
        <fullName evidence="2">Uncharacterized protein</fullName>
    </submittedName>
</protein>
<reference evidence="2 3" key="1">
    <citation type="journal article" date="2018" name="Cell">
        <title>The Chara Genome: Secondary Complexity and Implications for Plant Terrestrialization.</title>
        <authorList>
            <person name="Nishiyama T."/>
            <person name="Sakayama H."/>
            <person name="Vries J.D."/>
            <person name="Buschmann H."/>
            <person name="Saint-Marcoux D."/>
            <person name="Ullrich K.K."/>
            <person name="Haas F.B."/>
            <person name="Vanderstraeten L."/>
            <person name="Becker D."/>
            <person name="Lang D."/>
            <person name="Vosolsobe S."/>
            <person name="Rombauts S."/>
            <person name="Wilhelmsson P.K.I."/>
            <person name="Janitza P."/>
            <person name="Kern R."/>
            <person name="Heyl A."/>
            <person name="Rumpler F."/>
            <person name="Villalobos L.I.A.C."/>
            <person name="Clay J.M."/>
            <person name="Skokan R."/>
            <person name="Toyoda A."/>
            <person name="Suzuki Y."/>
            <person name="Kagoshima H."/>
            <person name="Schijlen E."/>
            <person name="Tajeshwar N."/>
            <person name="Catarino B."/>
            <person name="Hetherington A.J."/>
            <person name="Saltykova A."/>
            <person name="Bonnot C."/>
            <person name="Breuninger H."/>
            <person name="Symeonidi A."/>
            <person name="Radhakrishnan G.V."/>
            <person name="Van Nieuwerburgh F."/>
            <person name="Deforce D."/>
            <person name="Chang C."/>
            <person name="Karol K.G."/>
            <person name="Hedrich R."/>
            <person name="Ulvskov P."/>
            <person name="Glockner G."/>
            <person name="Delwiche C.F."/>
            <person name="Petrasek J."/>
            <person name="Van de Peer Y."/>
            <person name="Friml J."/>
            <person name="Beilby M."/>
            <person name="Dolan L."/>
            <person name="Kohara Y."/>
            <person name="Sugano S."/>
            <person name="Fujiyama A."/>
            <person name="Delaux P.-M."/>
            <person name="Quint M."/>
            <person name="TheiBen G."/>
            <person name="Hagemann M."/>
            <person name="Harholt J."/>
            <person name="Dunand C."/>
            <person name="Zachgo S."/>
            <person name="Langdale J."/>
            <person name="Maumus F."/>
            <person name="Straeten D.V.D."/>
            <person name="Gould S.B."/>
            <person name="Rensing S.A."/>
        </authorList>
    </citation>
    <scope>NUCLEOTIDE SEQUENCE [LARGE SCALE GENOMIC DNA]</scope>
    <source>
        <strain evidence="2 3">S276</strain>
    </source>
</reference>
<evidence type="ECO:0000313" key="2">
    <source>
        <dbReference type="EMBL" id="GBG62150.1"/>
    </source>
</evidence>
<dbReference type="Proteomes" id="UP000265515">
    <property type="component" value="Unassembled WGS sequence"/>
</dbReference>
<keyword evidence="3" id="KW-1185">Reference proteome</keyword>